<evidence type="ECO:0000256" key="2">
    <source>
        <dbReference type="SAM" id="Phobius"/>
    </source>
</evidence>
<evidence type="ECO:0008006" key="5">
    <source>
        <dbReference type="Google" id="ProtNLM"/>
    </source>
</evidence>
<dbReference type="STRING" id="247279.NIES1031_11490"/>
<dbReference type="OrthoDB" id="428681at2"/>
<protein>
    <recommendedName>
        <fullName evidence="5">Lipopolysaccharide assembly protein A domain-containing protein</fullName>
    </recommendedName>
</protein>
<keyword evidence="2" id="KW-1133">Transmembrane helix</keyword>
<feature type="transmembrane region" description="Helical" evidence="2">
    <location>
        <begin position="39"/>
        <end position="64"/>
    </location>
</feature>
<proteinExistence type="predicted"/>
<comment type="caution">
    <text evidence="3">The sequence shown here is derived from an EMBL/GenBank/DDBJ whole genome shotgun (WGS) entry which is preliminary data.</text>
</comment>
<feature type="compositionally biased region" description="Acidic residues" evidence="1">
    <location>
        <begin position="115"/>
        <end position="126"/>
    </location>
</feature>
<feature type="compositionally biased region" description="Low complexity" evidence="1">
    <location>
        <begin position="165"/>
        <end position="174"/>
    </location>
</feature>
<keyword evidence="4" id="KW-1185">Reference proteome</keyword>
<dbReference type="AlphaFoldDB" id="A0A1U7HS66"/>
<evidence type="ECO:0000313" key="3">
    <source>
        <dbReference type="EMBL" id="OKH26374.1"/>
    </source>
</evidence>
<dbReference type="RefSeq" id="WP_073549517.1">
    <property type="nucleotide sequence ID" value="NZ_CAWMVK010000042.1"/>
</dbReference>
<feature type="compositionally biased region" description="Acidic residues" evidence="1">
    <location>
        <begin position="206"/>
        <end position="224"/>
    </location>
</feature>
<evidence type="ECO:0000256" key="1">
    <source>
        <dbReference type="SAM" id="MobiDB-lite"/>
    </source>
</evidence>
<dbReference type="EMBL" id="MRCC01000008">
    <property type="protein sequence ID" value="OKH26374.1"/>
    <property type="molecule type" value="Genomic_DNA"/>
</dbReference>
<feature type="region of interest" description="Disordered" evidence="1">
    <location>
        <begin position="78"/>
        <end position="230"/>
    </location>
</feature>
<sequence length="230" mass="25463">MPVLRLLLLLVVLGGLTLLLLQNWSPVLPLVFLGGRSLALPLAVWILLSIAAGALSALLIAGLFKTSNYFAQSRVKRRSIGDRTPPPPNQRTVKQEYTTATSATYSSAASTTTDPMDDWNNDNSTDEDWKFEENPTPPGNFPPETTINNSKTYEVSPDASRTNPSSSVYSYSSSEPRNTSVGKTESVYDADYRVITPPYGSRNPTEDDDEDWGFEDDEFDDEDDNNSRLR</sequence>
<evidence type="ECO:0000313" key="4">
    <source>
        <dbReference type="Proteomes" id="UP000185984"/>
    </source>
</evidence>
<gene>
    <name evidence="3" type="ORF">NIES1031_11490</name>
</gene>
<feature type="compositionally biased region" description="Polar residues" evidence="1">
    <location>
        <begin position="143"/>
        <end position="164"/>
    </location>
</feature>
<accession>A0A1U7HS66</accession>
<organism evidence="3 4">
    <name type="scientific">Chroogloeocystis siderophila 5.2 s.c.1</name>
    <dbReference type="NCBI Taxonomy" id="247279"/>
    <lineage>
        <taxon>Bacteria</taxon>
        <taxon>Bacillati</taxon>
        <taxon>Cyanobacteriota</taxon>
        <taxon>Cyanophyceae</taxon>
        <taxon>Oscillatoriophycideae</taxon>
        <taxon>Chroococcales</taxon>
        <taxon>Chroococcaceae</taxon>
        <taxon>Chroogloeocystis</taxon>
    </lineage>
</organism>
<dbReference type="Proteomes" id="UP000185984">
    <property type="component" value="Unassembled WGS sequence"/>
</dbReference>
<reference evidence="3 4" key="1">
    <citation type="submission" date="2016-11" db="EMBL/GenBank/DDBJ databases">
        <title>Draft Genome Sequences of Nine Cyanobacterial Strains from Diverse Habitats.</title>
        <authorList>
            <person name="Zhu T."/>
            <person name="Hou S."/>
            <person name="Lu X."/>
            <person name="Hess W.R."/>
        </authorList>
    </citation>
    <scope>NUCLEOTIDE SEQUENCE [LARGE SCALE GENOMIC DNA]</scope>
    <source>
        <strain evidence="3 4">5.2 s.c.1</strain>
    </source>
</reference>
<keyword evidence="2" id="KW-0472">Membrane</keyword>
<name>A0A1U7HS66_9CHRO</name>
<feature type="compositionally biased region" description="Low complexity" evidence="1">
    <location>
        <begin position="97"/>
        <end position="113"/>
    </location>
</feature>
<keyword evidence="2" id="KW-0812">Transmembrane</keyword>